<protein>
    <recommendedName>
        <fullName evidence="5">Peptidoglycan hydrolase FlgJ</fullName>
    </recommendedName>
    <alternativeName>
        <fullName evidence="11">Muramidase FlgJ</fullName>
    </alternativeName>
</protein>
<evidence type="ECO:0000313" key="13">
    <source>
        <dbReference type="EMBL" id="GGG57272.1"/>
    </source>
</evidence>
<dbReference type="GO" id="GO:0016798">
    <property type="term" value="F:hydrolase activity, acting on glycosyl bonds"/>
    <property type="evidence" value="ECO:0007669"/>
    <property type="project" value="UniProtKB-KW"/>
</dbReference>
<dbReference type="PANTHER" id="PTHR33308:SF9">
    <property type="entry name" value="PEPTIDOGLYCAN HYDROLASE FLGJ"/>
    <property type="match status" value="1"/>
</dbReference>
<evidence type="ECO:0000256" key="7">
    <source>
        <dbReference type="ARBA" id="ARBA00022795"/>
    </source>
</evidence>
<keyword evidence="10" id="KW-0961">Cell wall biogenesis/degradation</keyword>
<keyword evidence="9" id="KW-0326">Glycosidase</keyword>
<evidence type="ECO:0000256" key="3">
    <source>
        <dbReference type="ARBA" id="ARBA00006880"/>
    </source>
</evidence>
<dbReference type="InterPro" id="IPR013377">
    <property type="entry name" value="FlgJ"/>
</dbReference>
<dbReference type="Pfam" id="PF01832">
    <property type="entry name" value="Glucosaminidase"/>
    <property type="match status" value="1"/>
</dbReference>
<evidence type="ECO:0000256" key="1">
    <source>
        <dbReference type="ARBA" id="ARBA00002954"/>
    </source>
</evidence>
<name>A0A917GUG5_9GAMM</name>
<dbReference type="Gene3D" id="1.10.530.10">
    <property type="match status" value="1"/>
</dbReference>
<keyword evidence="8 13" id="KW-0378">Hydrolase</keyword>
<evidence type="ECO:0000259" key="12">
    <source>
        <dbReference type="SMART" id="SM00047"/>
    </source>
</evidence>
<dbReference type="InterPro" id="IPR002901">
    <property type="entry name" value="MGlyc_endo_b_GlcNAc-like_dom"/>
</dbReference>
<dbReference type="NCBIfam" id="TIGR02541">
    <property type="entry name" value="flagell_FlgJ"/>
    <property type="match status" value="1"/>
</dbReference>
<comment type="subcellular location">
    <subcellularLocation>
        <location evidence="2">Periplasm</location>
    </subcellularLocation>
</comment>
<dbReference type="Gene3D" id="2.10.70.40">
    <property type="entry name" value="peptidoglycan hydrolase"/>
    <property type="match status" value="1"/>
</dbReference>
<evidence type="ECO:0000256" key="2">
    <source>
        <dbReference type="ARBA" id="ARBA00004418"/>
    </source>
</evidence>
<dbReference type="PRINTS" id="PR01002">
    <property type="entry name" value="FLGFLGJ"/>
</dbReference>
<comment type="caution">
    <text evidence="13">The sequence shown here is derived from an EMBL/GenBank/DDBJ whole genome shotgun (WGS) entry which is preliminary data.</text>
</comment>
<evidence type="ECO:0000256" key="5">
    <source>
        <dbReference type="ARBA" id="ARBA00013433"/>
    </source>
</evidence>
<accession>A0A917GUG5</accession>
<keyword evidence="7" id="KW-1005">Bacterial flagellum biogenesis</keyword>
<dbReference type="Pfam" id="PF10135">
    <property type="entry name" value="Rod-binding"/>
    <property type="match status" value="1"/>
</dbReference>
<comment type="similarity">
    <text evidence="3">In the N-terminal section; belongs to the FlgJ family.</text>
</comment>
<comment type="similarity">
    <text evidence="4">In the C-terminal section; belongs to the glycosyl hydrolase 73 family.</text>
</comment>
<dbReference type="GO" id="GO:0004040">
    <property type="term" value="F:amidase activity"/>
    <property type="evidence" value="ECO:0007669"/>
    <property type="project" value="InterPro"/>
</dbReference>
<keyword evidence="6" id="KW-0574">Periplasm</keyword>
<evidence type="ECO:0000256" key="11">
    <source>
        <dbReference type="ARBA" id="ARBA00030835"/>
    </source>
</evidence>
<dbReference type="RefSeq" id="WP_068813052.1">
    <property type="nucleotide sequence ID" value="NZ_BMIY01000005.1"/>
</dbReference>
<dbReference type="SMART" id="SM00047">
    <property type="entry name" value="LYZ2"/>
    <property type="match status" value="1"/>
</dbReference>
<evidence type="ECO:0000313" key="14">
    <source>
        <dbReference type="Proteomes" id="UP000627715"/>
    </source>
</evidence>
<dbReference type="GO" id="GO:0042597">
    <property type="term" value="C:periplasmic space"/>
    <property type="evidence" value="ECO:0007669"/>
    <property type="project" value="UniProtKB-SubCell"/>
</dbReference>
<dbReference type="GO" id="GO:0071973">
    <property type="term" value="P:bacterial-type flagellum-dependent cell motility"/>
    <property type="evidence" value="ECO:0007669"/>
    <property type="project" value="TreeGrafter"/>
</dbReference>
<dbReference type="OrthoDB" id="289937at2"/>
<dbReference type="AlphaFoldDB" id="A0A917GUG5"/>
<comment type="function">
    <text evidence="1">Flagellum-specific muramidase which hydrolyzes the peptidoglycan layer to assemble the rod structure in the periplasmic space.</text>
</comment>
<dbReference type="PANTHER" id="PTHR33308">
    <property type="entry name" value="PEPTIDOGLYCAN HYDROLASE FLGJ"/>
    <property type="match status" value="1"/>
</dbReference>
<dbReference type="InterPro" id="IPR051056">
    <property type="entry name" value="Glycosyl_Hydrolase_73"/>
</dbReference>
<dbReference type="EMBL" id="BMIY01000005">
    <property type="protein sequence ID" value="GGG57272.1"/>
    <property type="molecule type" value="Genomic_DNA"/>
</dbReference>
<evidence type="ECO:0000256" key="8">
    <source>
        <dbReference type="ARBA" id="ARBA00022801"/>
    </source>
</evidence>
<organism evidence="13 14">
    <name type="scientific">Pseudohongiella nitratireducens</name>
    <dbReference type="NCBI Taxonomy" id="1768907"/>
    <lineage>
        <taxon>Bacteria</taxon>
        <taxon>Pseudomonadati</taxon>
        <taxon>Pseudomonadota</taxon>
        <taxon>Gammaproteobacteria</taxon>
        <taxon>Pseudomonadales</taxon>
        <taxon>Pseudohongiellaceae</taxon>
        <taxon>Pseudohongiella</taxon>
    </lineage>
</organism>
<evidence type="ECO:0000256" key="6">
    <source>
        <dbReference type="ARBA" id="ARBA00022764"/>
    </source>
</evidence>
<gene>
    <name evidence="13" type="primary">flgJ</name>
    <name evidence="13" type="ORF">GCM10011403_13120</name>
</gene>
<dbReference type="GO" id="GO:0044780">
    <property type="term" value="P:bacterial-type flagellum assembly"/>
    <property type="evidence" value="ECO:0007669"/>
    <property type="project" value="InterPro"/>
</dbReference>
<evidence type="ECO:0000256" key="10">
    <source>
        <dbReference type="ARBA" id="ARBA00023316"/>
    </source>
</evidence>
<dbReference type="Proteomes" id="UP000627715">
    <property type="component" value="Unassembled WGS sequence"/>
</dbReference>
<reference evidence="13" key="2">
    <citation type="submission" date="2020-09" db="EMBL/GenBank/DDBJ databases">
        <authorList>
            <person name="Sun Q."/>
            <person name="Zhou Y."/>
        </authorList>
    </citation>
    <scope>NUCLEOTIDE SEQUENCE</scope>
    <source>
        <strain evidence="13">CGMCC 1.15425</strain>
    </source>
</reference>
<dbReference type="InterPro" id="IPR019301">
    <property type="entry name" value="Flagellar_prot_FlgJ_N"/>
</dbReference>
<feature type="domain" description="Mannosyl-glycoprotein endo-beta-N-acetylglucosamidase-like" evidence="12">
    <location>
        <begin position="158"/>
        <end position="319"/>
    </location>
</feature>
<dbReference type="GO" id="GO:0071555">
    <property type="term" value="P:cell wall organization"/>
    <property type="evidence" value="ECO:0007669"/>
    <property type="project" value="UniProtKB-KW"/>
</dbReference>
<evidence type="ECO:0000256" key="4">
    <source>
        <dbReference type="ARBA" id="ARBA00007974"/>
    </source>
</evidence>
<reference evidence="13" key="1">
    <citation type="journal article" date="2014" name="Int. J. Syst. Evol. Microbiol.">
        <title>Complete genome sequence of Corynebacterium casei LMG S-19264T (=DSM 44701T), isolated from a smear-ripened cheese.</title>
        <authorList>
            <consortium name="US DOE Joint Genome Institute (JGI-PGF)"/>
            <person name="Walter F."/>
            <person name="Albersmeier A."/>
            <person name="Kalinowski J."/>
            <person name="Ruckert C."/>
        </authorList>
    </citation>
    <scope>NUCLEOTIDE SEQUENCE</scope>
    <source>
        <strain evidence="13">CGMCC 1.15425</strain>
    </source>
</reference>
<proteinExistence type="inferred from homology"/>
<evidence type="ECO:0000256" key="9">
    <source>
        <dbReference type="ARBA" id="ARBA00023295"/>
    </source>
</evidence>
<keyword evidence="14" id="KW-1185">Reference proteome</keyword>
<sequence length="325" mass="35972">MTMSVNDASVFTDLSGLNNIRQLGRENEAAGLKQVAQQFEAMFLNMMLKSMRASEDVLFGDNYTNSNEMKFHRQNFDQQLGLHLSETGGVGLADQLYRQLSQRYDINASSEGEVGRLDAGDNNQGQEFPLPSYRVPVQSQMPNQSQAPNAVQQQAPVINNAAAFEQPEDFVRALEPAARKVAGELGVDSKVLLAQAALETGWGQKMIRSRDGHESHNLFGIKSSPNWSGSQVEVSTLEYRDGMVQRERAQFRAYGSFEDSFRDYANVLRSNGRYSDALNAGVDSELFAERLQEAGYATDPAYAEKIKAVMRHPAIEATNSGSVIR</sequence>